<organism evidence="1 2">
    <name type="scientific">Penicillium subrubescens</name>
    <dbReference type="NCBI Taxonomy" id="1316194"/>
    <lineage>
        <taxon>Eukaryota</taxon>
        <taxon>Fungi</taxon>
        <taxon>Dikarya</taxon>
        <taxon>Ascomycota</taxon>
        <taxon>Pezizomycotina</taxon>
        <taxon>Eurotiomycetes</taxon>
        <taxon>Eurotiomycetidae</taxon>
        <taxon>Eurotiales</taxon>
        <taxon>Aspergillaceae</taxon>
        <taxon>Penicillium</taxon>
    </lineage>
</organism>
<name>A0A1Q5UCM8_9EURO</name>
<dbReference type="AlphaFoldDB" id="A0A1Q5UCM8"/>
<reference evidence="1 2" key="1">
    <citation type="submission" date="2016-10" db="EMBL/GenBank/DDBJ databases">
        <title>Genome sequence of the ascomycete fungus Penicillium subrubescens.</title>
        <authorList>
            <person name="De Vries R.P."/>
            <person name="Peng M."/>
            <person name="Dilokpimol A."/>
            <person name="Hilden K."/>
            <person name="Makela M.R."/>
            <person name="Grigoriev I."/>
            <person name="Riley R."/>
            <person name="Granchi Z."/>
        </authorList>
    </citation>
    <scope>NUCLEOTIDE SEQUENCE [LARGE SCALE GENOMIC DNA]</scope>
    <source>
        <strain evidence="1 2">CBS 132785</strain>
    </source>
</reference>
<proteinExistence type="predicted"/>
<comment type="caution">
    <text evidence="1">The sequence shown here is derived from an EMBL/GenBank/DDBJ whole genome shotgun (WGS) entry which is preliminary data.</text>
</comment>
<sequence>MFNQMLIRMAGVSTERAEAPRVPARNLVLDCRQWLRCIETLGRDSVLLWDAGIYPGEPWVNCNFFSESRADAEVFGFGITARVA</sequence>
<protein>
    <submittedName>
        <fullName evidence="1">Uncharacterized protein</fullName>
    </submittedName>
</protein>
<accession>A0A1Q5UCM8</accession>
<evidence type="ECO:0000313" key="2">
    <source>
        <dbReference type="Proteomes" id="UP000186955"/>
    </source>
</evidence>
<keyword evidence="2" id="KW-1185">Reference proteome</keyword>
<dbReference type="Proteomes" id="UP000186955">
    <property type="component" value="Unassembled WGS sequence"/>
</dbReference>
<evidence type="ECO:0000313" key="1">
    <source>
        <dbReference type="EMBL" id="OKP10224.1"/>
    </source>
</evidence>
<gene>
    <name evidence="1" type="ORF">PENSUB_4398</name>
</gene>
<dbReference type="EMBL" id="MNBE01000379">
    <property type="protein sequence ID" value="OKP10224.1"/>
    <property type="molecule type" value="Genomic_DNA"/>
</dbReference>